<feature type="compositionally biased region" description="Acidic residues" evidence="4">
    <location>
        <begin position="148"/>
        <end position="162"/>
    </location>
</feature>
<feature type="compositionally biased region" description="Basic and acidic residues" evidence="4">
    <location>
        <begin position="501"/>
        <end position="512"/>
    </location>
</feature>
<protein>
    <recommendedName>
        <fullName evidence="5">JmjC domain-containing protein</fullName>
    </recommendedName>
</protein>
<feature type="compositionally biased region" description="Polar residues" evidence="4">
    <location>
        <begin position="376"/>
        <end position="388"/>
    </location>
</feature>
<dbReference type="AlphaFoldDB" id="A0A2G5SMM7"/>
<accession>A0A2G5SMM7</accession>
<name>A0A2G5SMM7_9PELO</name>
<organism evidence="6 7">
    <name type="scientific">Caenorhabditis nigoni</name>
    <dbReference type="NCBI Taxonomy" id="1611254"/>
    <lineage>
        <taxon>Eukaryota</taxon>
        <taxon>Metazoa</taxon>
        <taxon>Ecdysozoa</taxon>
        <taxon>Nematoda</taxon>
        <taxon>Chromadorea</taxon>
        <taxon>Rhabditida</taxon>
        <taxon>Rhabditina</taxon>
        <taxon>Rhabditomorpha</taxon>
        <taxon>Rhabditoidea</taxon>
        <taxon>Rhabditidae</taxon>
        <taxon>Peloderinae</taxon>
        <taxon>Caenorhabditis</taxon>
    </lineage>
</organism>
<dbReference type="SMART" id="SM00558">
    <property type="entry name" value="JmjC"/>
    <property type="match status" value="1"/>
</dbReference>
<feature type="compositionally biased region" description="Acidic residues" evidence="4">
    <location>
        <begin position="244"/>
        <end position="304"/>
    </location>
</feature>
<dbReference type="SUPFAM" id="SSF51197">
    <property type="entry name" value="Clavaminate synthase-like"/>
    <property type="match status" value="1"/>
</dbReference>
<evidence type="ECO:0000256" key="3">
    <source>
        <dbReference type="ARBA" id="ARBA00034483"/>
    </source>
</evidence>
<dbReference type="Proteomes" id="UP000230233">
    <property type="component" value="Chromosome X"/>
</dbReference>
<dbReference type="InterPro" id="IPR051630">
    <property type="entry name" value="Corepressor-Demethylase"/>
</dbReference>
<comment type="caution">
    <text evidence="6">The sequence shown here is derived from an EMBL/GenBank/DDBJ whole genome shotgun (WGS) entry which is preliminary data.</text>
</comment>
<dbReference type="STRING" id="1611254.A0A2G5SMM7"/>
<feature type="domain" description="JmjC" evidence="5">
    <location>
        <begin position="757"/>
        <end position="918"/>
    </location>
</feature>
<comment type="similarity">
    <text evidence="3">Belongs to the UTX family.</text>
</comment>
<evidence type="ECO:0000313" key="6">
    <source>
        <dbReference type="EMBL" id="PIC16179.1"/>
    </source>
</evidence>
<evidence type="ECO:0000259" key="5">
    <source>
        <dbReference type="PROSITE" id="PS51184"/>
    </source>
</evidence>
<feature type="compositionally biased region" description="Basic and acidic residues" evidence="4">
    <location>
        <begin position="305"/>
        <end position="324"/>
    </location>
</feature>
<dbReference type="GO" id="GO:0010468">
    <property type="term" value="P:regulation of gene expression"/>
    <property type="evidence" value="ECO:0007669"/>
    <property type="project" value="TreeGrafter"/>
</dbReference>
<keyword evidence="7" id="KW-1185">Reference proteome</keyword>
<feature type="region of interest" description="Disordered" evidence="4">
    <location>
        <begin position="489"/>
        <end position="512"/>
    </location>
</feature>
<keyword evidence="2" id="KW-0539">Nucleus</keyword>
<dbReference type="GO" id="GO:0000978">
    <property type="term" value="F:RNA polymerase II cis-regulatory region sequence-specific DNA binding"/>
    <property type="evidence" value="ECO:0007669"/>
    <property type="project" value="TreeGrafter"/>
</dbReference>
<comment type="subcellular location">
    <subcellularLocation>
        <location evidence="1">Nucleus</location>
    </subcellularLocation>
</comment>
<sequence>MSRITKNTDSVPQVTLEVVDEKGKKILRKEIKESVNSLLDYVDALKECMDLRMETKTDDEIRKEKAYLTIRGIVSNKLRNLVALVKDNIGSAIRKVKEAHSIIVKSFAMIENTPPEMDLFKDVADELKDLAELLEKAAKESGNFVWSDSDDDDADDDEDGTEEPSRKRFKTNNGSVHQSGGNQSSRSRKSATDRSAHRAGDEIEDDEGAIGNAEEPKEVIVALTPVQAPPPMEFLSPKRTLDTILEDEEGEDGEDVEDEEEGEDGEDVEDEEVEEDGEDVEDEEVEEDGEDVEDEEDADDNEDKGEEHPKEGENEEELAKEREQQQQSQINGNRKEIDQLEEYGDEQNAMGQVVDGSEEQEELQPVESEQGADDQMQANQPQSSNAGQQFEYDDFPGTSSSATKEAKVSRKEMLREKLSAPLYFTAMCAKAYLQSADLSPAEMERAREIVKEIQKFEESRCSVLIGAKEDADFKAFDEVLKNIRRAMDLPPTAANRPTRTQKAESKRDGKHRALDLENERANLSFLILTSKLNPVLLNSDGRTIVETARGFNLKNVYDTTGLILTTTNPRLKNKFFAGKGFDNAYRGKTCEVLKTLCIETSHIKSEEDVKELEGTLEKCSSAILRGIGKSLKINEKLFTADQLATDAPKLEVEIKTQLATSSWTSKHLTVDHPNRGGEHTWKMADKSKYVTLKEAVDVHKKTEEVTREEMERYLKGDQSTSTFWHDWNKRLIDAQEHNRRSEMVCHFITNVDITNELFPKQYAEISKLWEFLRPSTRFMSQIDGVISGINGVQAYLKEAGSVTSGHTENLVAGSVNWNIGPGDCVWYMVPAVFSGKMEAVLAKKNISPYETPYWPLEKALKDENISYEKIVQKPDDMIVVGVGTYHWVQANGPCVNVSWNIAERTTTQLMAMALFNDHAVSQRYSPVLPLEAMIWNDARSCQLENSGYNKLRLSLLTRSLARCQNELEYAVEVKALKPTPIEEYLHSGISREARELTNNPMCGNPTCPRRMLFNFFCVTQSGIIVCIGCYNEQGKNPKCYYKNTVEELITVFDQYRAAMLSQETA</sequence>
<evidence type="ECO:0000256" key="1">
    <source>
        <dbReference type="ARBA" id="ARBA00004123"/>
    </source>
</evidence>
<gene>
    <name evidence="6" type="primary">Cnig_chr_X.g22870</name>
    <name evidence="6" type="ORF">B9Z55_022870</name>
</gene>
<dbReference type="PANTHER" id="PTHR14017:SF14">
    <property type="entry name" value="JMJC DOMAIN-CONTAINING PROTEIN"/>
    <property type="match status" value="1"/>
</dbReference>
<dbReference type="GO" id="GO:0044666">
    <property type="term" value="C:MLL3/4 complex"/>
    <property type="evidence" value="ECO:0007669"/>
    <property type="project" value="TreeGrafter"/>
</dbReference>
<dbReference type="GO" id="GO:0071558">
    <property type="term" value="F:histone H3K27me2/H3K27me3 demethylase activity"/>
    <property type="evidence" value="ECO:0007669"/>
    <property type="project" value="TreeGrafter"/>
</dbReference>
<dbReference type="InterPro" id="IPR003347">
    <property type="entry name" value="JmjC_dom"/>
</dbReference>
<evidence type="ECO:0000256" key="4">
    <source>
        <dbReference type="SAM" id="MobiDB-lite"/>
    </source>
</evidence>
<feature type="region of interest" description="Disordered" evidence="4">
    <location>
        <begin position="144"/>
        <end position="408"/>
    </location>
</feature>
<proteinExistence type="inferred from homology"/>
<dbReference type="EMBL" id="PDUG01000006">
    <property type="protein sequence ID" value="PIC16179.1"/>
    <property type="molecule type" value="Genomic_DNA"/>
</dbReference>
<dbReference type="Pfam" id="PF02373">
    <property type="entry name" value="JmjC"/>
    <property type="match status" value="1"/>
</dbReference>
<feature type="compositionally biased region" description="Basic and acidic residues" evidence="4">
    <location>
        <begin position="190"/>
        <end position="201"/>
    </location>
</feature>
<reference evidence="7" key="1">
    <citation type="submission" date="2017-10" db="EMBL/GenBank/DDBJ databases">
        <title>Rapid genome shrinkage in a self-fertile nematode reveals novel sperm competition proteins.</title>
        <authorList>
            <person name="Yin D."/>
            <person name="Schwarz E.M."/>
            <person name="Thomas C.G."/>
            <person name="Felde R.L."/>
            <person name="Korf I.F."/>
            <person name="Cutter A.D."/>
            <person name="Schartner C.M."/>
            <person name="Ralston E.J."/>
            <person name="Meyer B.J."/>
            <person name="Haag E.S."/>
        </authorList>
    </citation>
    <scope>NUCLEOTIDE SEQUENCE [LARGE SCALE GENOMIC DNA]</scope>
    <source>
        <strain evidence="7">JU1422</strain>
    </source>
</reference>
<dbReference type="OrthoDB" id="418911at2759"/>
<evidence type="ECO:0000313" key="7">
    <source>
        <dbReference type="Proteomes" id="UP000230233"/>
    </source>
</evidence>
<dbReference type="PANTHER" id="PTHR14017">
    <property type="entry name" value="LYSINE-SPECIFIC DEMETHYLASE"/>
    <property type="match status" value="1"/>
</dbReference>
<evidence type="ECO:0000256" key="2">
    <source>
        <dbReference type="ARBA" id="ARBA00023242"/>
    </source>
</evidence>
<dbReference type="PROSITE" id="PS51184">
    <property type="entry name" value="JMJC"/>
    <property type="match status" value="1"/>
</dbReference>
<dbReference type="GO" id="GO:0031490">
    <property type="term" value="F:chromatin DNA binding"/>
    <property type="evidence" value="ECO:0007669"/>
    <property type="project" value="TreeGrafter"/>
</dbReference>
<dbReference type="Gene3D" id="2.60.120.650">
    <property type="entry name" value="Cupin"/>
    <property type="match status" value="1"/>
</dbReference>
<feature type="compositionally biased region" description="Polar residues" evidence="4">
    <location>
        <begin position="171"/>
        <end position="185"/>
    </location>
</feature>